<reference evidence="2 3" key="1">
    <citation type="submission" date="2023-07" db="EMBL/GenBank/DDBJ databases">
        <title>Sorghum-associated microbial communities from plants grown in Nebraska, USA.</title>
        <authorList>
            <person name="Schachtman D."/>
        </authorList>
    </citation>
    <scope>NUCLEOTIDE SEQUENCE [LARGE SCALE GENOMIC DNA]</scope>
    <source>
        <strain evidence="2 3">DS1314</strain>
    </source>
</reference>
<feature type="transmembrane region" description="Helical" evidence="1">
    <location>
        <begin position="78"/>
        <end position="96"/>
    </location>
</feature>
<dbReference type="InterPro" id="IPR021315">
    <property type="entry name" value="Gap/Sap"/>
</dbReference>
<feature type="transmembrane region" description="Helical" evidence="1">
    <location>
        <begin position="197"/>
        <end position="215"/>
    </location>
</feature>
<name>A0ABT9WDM4_9BACL</name>
<dbReference type="EMBL" id="JAUSTI010000007">
    <property type="protein sequence ID" value="MDQ0171356.1"/>
    <property type="molecule type" value="Genomic_DNA"/>
</dbReference>
<comment type="caution">
    <text evidence="2">The sequence shown here is derived from an EMBL/GenBank/DDBJ whole genome shotgun (WGS) entry which is preliminary data.</text>
</comment>
<proteinExistence type="predicted"/>
<feature type="transmembrane region" description="Helical" evidence="1">
    <location>
        <begin position="43"/>
        <end position="66"/>
    </location>
</feature>
<gene>
    <name evidence="2" type="ORF">J2T19_002818</name>
</gene>
<protein>
    <submittedName>
        <fullName evidence="2">Cytochrome c biogenesis protein CcdA</fullName>
    </submittedName>
</protein>
<evidence type="ECO:0000256" key="1">
    <source>
        <dbReference type="SAM" id="Phobius"/>
    </source>
</evidence>
<accession>A0ABT9WDM4</accession>
<keyword evidence="1" id="KW-1133">Transmembrane helix</keyword>
<feature type="transmembrane region" description="Helical" evidence="1">
    <location>
        <begin position="117"/>
        <end position="139"/>
    </location>
</feature>
<dbReference type="Proteomes" id="UP001233836">
    <property type="component" value="Unassembled WGS sequence"/>
</dbReference>
<sequence>MSTELLWFIGGLSLLDTLSPATLGVTVYLILTEKNKLGSRLIIYLFTIVGCYFGAGVAIKLGFGFLFDMFSSFIQNRVVSWIIFSIGGILFVWSFYVPKKKQTSGVLMKGRTKSSMVMLGVTTTIVEIGTALPYFTAIALMTNSALVWYEWIPILLAYNIIMILLPILLYALYIWLETRMRKPLEYLHRYFSKSSSSVVSWVMCIVGLVLIFYSVDYL</sequence>
<keyword evidence="1" id="KW-0472">Membrane</keyword>
<evidence type="ECO:0000313" key="2">
    <source>
        <dbReference type="EMBL" id="MDQ0171356.1"/>
    </source>
</evidence>
<organism evidence="2 3">
    <name type="scientific">Paenibacillus tundrae</name>
    <dbReference type="NCBI Taxonomy" id="528187"/>
    <lineage>
        <taxon>Bacteria</taxon>
        <taxon>Bacillati</taxon>
        <taxon>Bacillota</taxon>
        <taxon>Bacilli</taxon>
        <taxon>Bacillales</taxon>
        <taxon>Paenibacillaceae</taxon>
        <taxon>Paenibacillus</taxon>
    </lineage>
</organism>
<keyword evidence="3" id="KW-1185">Reference proteome</keyword>
<dbReference type="Pfam" id="PF11139">
    <property type="entry name" value="SfLAP"/>
    <property type="match status" value="1"/>
</dbReference>
<evidence type="ECO:0000313" key="3">
    <source>
        <dbReference type="Proteomes" id="UP001233836"/>
    </source>
</evidence>
<dbReference type="RefSeq" id="WP_307216629.1">
    <property type="nucleotide sequence ID" value="NZ_JAUSTI010000007.1"/>
</dbReference>
<feature type="transmembrane region" description="Helical" evidence="1">
    <location>
        <begin position="6"/>
        <end position="31"/>
    </location>
</feature>
<feature type="transmembrane region" description="Helical" evidence="1">
    <location>
        <begin position="151"/>
        <end position="176"/>
    </location>
</feature>
<keyword evidence="1" id="KW-0812">Transmembrane</keyword>